<comment type="caution">
    <text evidence="2">The sequence shown here is derived from an EMBL/GenBank/DDBJ whole genome shotgun (WGS) entry which is preliminary data.</text>
</comment>
<dbReference type="EMBL" id="QKSB01000095">
    <property type="protein sequence ID" value="PZE15519.1"/>
    <property type="molecule type" value="Genomic_DNA"/>
</dbReference>
<protein>
    <submittedName>
        <fullName evidence="2">Transposase</fullName>
    </submittedName>
</protein>
<feature type="domain" description="Transposase IS200-like" evidence="1">
    <location>
        <begin position="13"/>
        <end position="152"/>
    </location>
</feature>
<dbReference type="InterPro" id="IPR002686">
    <property type="entry name" value="Transposase_17"/>
</dbReference>
<dbReference type="Proteomes" id="UP000249248">
    <property type="component" value="Unassembled WGS sequence"/>
</dbReference>
<dbReference type="SUPFAM" id="SSF143422">
    <property type="entry name" value="Transposase IS200-like"/>
    <property type="match status" value="1"/>
</dbReference>
<evidence type="ECO:0000313" key="2">
    <source>
        <dbReference type="EMBL" id="PZE15519.1"/>
    </source>
</evidence>
<dbReference type="AlphaFoldDB" id="A0A2W1MTV1"/>
<dbReference type="Pfam" id="PF01797">
    <property type="entry name" value="Y1_Tnp"/>
    <property type="match status" value="1"/>
</dbReference>
<feature type="non-terminal residue" evidence="2">
    <location>
        <position position="1"/>
    </location>
</feature>
<proteinExistence type="predicted"/>
<dbReference type="SMART" id="SM01321">
    <property type="entry name" value="Y1_Tnp"/>
    <property type="match status" value="1"/>
</dbReference>
<dbReference type="InterPro" id="IPR052715">
    <property type="entry name" value="RAYT_transposase"/>
</dbReference>
<name>A0A2W1MTV1_9FLAO</name>
<dbReference type="InterPro" id="IPR036515">
    <property type="entry name" value="Transposase_17_sf"/>
</dbReference>
<gene>
    <name evidence="2" type="ORF">DNU06_17675</name>
</gene>
<dbReference type="PANTHER" id="PTHR36966:SF1">
    <property type="entry name" value="REP-ASSOCIATED TYROSINE TRANSPOSASE"/>
    <property type="match status" value="1"/>
</dbReference>
<feature type="non-terminal residue" evidence="2">
    <location>
        <position position="170"/>
    </location>
</feature>
<keyword evidence="3" id="KW-1185">Reference proteome</keyword>
<dbReference type="RefSeq" id="WP_111064803.1">
    <property type="nucleotide sequence ID" value="NZ_QKSB01000095.1"/>
</dbReference>
<organism evidence="2 3">
    <name type="scientific">Putridiphycobacter roseus</name>
    <dbReference type="NCBI Taxonomy" id="2219161"/>
    <lineage>
        <taxon>Bacteria</taxon>
        <taxon>Pseudomonadati</taxon>
        <taxon>Bacteroidota</taxon>
        <taxon>Flavobacteriia</taxon>
        <taxon>Flavobacteriales</taxon>
        <taxon>Crocinitomicaceae</taxon>
        <taxon>Putridiphycobacter</taxon>
    </lineage>
</organism>
<dbReference type="OrthoDB" id="9788881at2"/>
<accession>A0A2W1MTV1</accession>
<dbReference type="GO" id="GO:0043565">
    <property type="term" value="F:sequence-specific DNA binding"/>
    <property type="evidence" value="ECO:0007669"/>
    <property type="project" value="TreeGrafter"/>
</dbReference>
<dbReference type="Gene3D" id="3.30.70.1290">
    <property type="entry name" value="Transposase IS200-like"/>
    <property type="match status" value="1"/>
</dbReference>
<sequence length="170" mass="20230">FTCIKTGVKHTIKKNTSYYLTLTVVDWVDVFTRKNHKKAIVDALRYCIINKGLNVYAFCLMTNHMHLIVNCDEPFQLKNVIRDFKRHTVKQVLFQIVNEPESRRECFMKTFKDNGKKFKSSTTNKFWQSGNHAIELYSEKFVWEKINYIHKNPVVEGYVNEPEHWRYSSA</sequence>
<reference evidence="2 3" key="1">
    <citation type="submission" date="2018-06" db="EMBL/GenBank/DDBJ databases">
        <title>The draft genome sequence of Crocinitomix sp. SM1701.</title>
        <authorList>
            <person name="Zhang X."/>
        </authorList>
    </citation>
    <scope>NUCLEOTIDE SEQUENCE [LARGE SCALE GENOMIC DNA]</scope>
    <source>
        <strain evidence="2 3">SM1701</strain>
    </source>
</reference>
<dbReference type="NCBIfam" id="NF047646">
    <property type="entry name" value="REP_Tyr_transpos"/>
    <property type="match status" value="1"/>
</dbReference>
<dbReference type="PANTHER" id="PTHR36966">
    <property type="entry name" value="REP-ASSOCIATED TYROSINE TRANSPOSASE"/>
    <property type="match status" value="1"/>
</dbReference>
<evidence type="ECO:0000259" key="1">
    <source>
        <dbReference type="SMART" id="SM01321"/>
    </source>
</evidence>
<evidence type="ECO:0000313" key="3">
    <source>
        <dbReference type="Proteomes" id="UP000249248"/>
    </source>
</evidence>
<dbReference type="GO" id="GO:0004803">
    <property type="term" value="F:transposase activity"/>
    <property type="evidence" value="ECO:0007669"/>
    <property type="project" value="InterPro"/>
</dbReference>
<dbReference type="GO" id="GO:0006313">
    <property type="term" value="P:DNA transposition"/>
    <property type="evidence" value="ECO:0007669"/>
    <property type="project" value="InterPro"/>
</dbReference>